<gene>
    <name evidence="3" type="primary">LOC102809483</name>
</gene>
<dbReference type="InterPro" id="IPR016024">
    <property type="entry name" value="ARM-type_fold"/>
</dbReference>
<evidence type="ECO:0000313" key="3">
    <source>
        <dbReference type="RefSeq" id="XP_006816971.1"/>
    </source>
</evidence>
<dbReference type="Gene3D" id="1.25.10.10">
    <property type="entry name" value="Leucine-rich Repeat Variant"/>
    <property type="match status" value="1"/>
</dbReference>
<proteinExistence type="predicted"/>
<sequence length="343" mass="38425">MGCGASATVYPAENVPRGHEASKSNDHDGIHGEEEKFDDKYYADVPLKKEIDKWISDLNNTSDYADHQTLRILEEMVEQINPKDKEATIKKSNYLIKLNYAQLFLKMWHNLKNYHLVLDASKPSGKDPTEICAASSFDYAKVVLWHAAECSPRMCREIGKYGIIEILLSQLEQPEYASNKLTGTENSTPINADKAMRSNLAILLSAIRNCSDNGHRFREANAEEILSKYLDCQNAAIQAQSVLILVYSLQEVDSDPKGDESIKVKLVNKGVLPLLVNTLASKRSTEEHCLAATAIWTLASHNDNKDRIRKEEGCVEALKNRQGSENTDLRTACTNALRELREG</sequence>
<dbReference type="RefSeq" id="XP_006816971.1">
    <property type="nucleotide sequence ID" value="XM_006816908.1"/>
</dbReference>
<feature type="region of interest" description="Disordered" evidence="1">
    <location>
        <begin position="1"/>
        <end position="32"/>
    </location>
</feature>
<reference evidence="3" key="1">
    <citation type="submission" date="2025-08" db="UniProtKB">
        <authorList>
            <consortium name="RefSeq"/>
        </authorList>
    </citation>
    <scope>IDENTIFICATION</scope>
    <source>
        <tissue evidence="3">Testes</tissue>
    </source>
</reference>
<dbReference type="InterPro" id="IPR011989">
    <property type="entry name" value="ARM-like"/>
</dbReference>
<dbReference type="GeneID" id="102809483"/>
<protein>
    <submittedName>
        <fullName evidence="3">Uncharacterized protein LOC102809483</fullName>
    </submittedName>
</protein>
<evidence type="ECO:0000313" key="2">
    <source>
        <dbReference type="Proteomes" id="UP000694865"/>
    </source>
</evidence>
<dbReference type="PANTHER" id="PTHR46270">
    <property type="entry name" value="ARMADILLO-TYPE FOLD-RELATED"/>
    <property type="match status" value="1"/>
</dbReference>
<dbReference type="SUPFAM" id="SSF48371">
    <property type="entry name" value="ARM repeat"/>
    <property type="match status" value="1"/>
</dbReference>
<accession>A0ABM0MAD0</accession>
<name>A0ABM0MAD0_SACKO</name>
<keyword evidence="2" id="KW-1185">Reference proteome</keyword>
<dbReference type="PANTHER" id="PTHR46270:SF5">
    <property type="entry name" value="ADP-RIBOSYL CYCLASE_CYCLIC ADP-RIBOSE HYDROLASE"/>
    <property type="match status" value="1"/>
</dbReference>
<organism evidence="2 3">
    <name type="scientific">Saccoglossus kowalevskii</name>
    <name type="common">Acorn worm</name>
    <dbReference type="NCBI Taxonomy" id="10224"/>
    <lineage>
        <taxon>Eukaryota</taxon>
        <taxon>Metazoa</taxon>
        <taxon>Hemichordata</taxon>
        <taxon>Enteropneusta</taxon>
        <taxon>Harrimaniidae</taxon>
        <taxon>Saccoglossus</taxon>
    </lineage>
</organism>
<dbReference type="Proteomes" id="UP000694865">
    <property type="component" value="Unplaced"/>
</dbReference>
<feature type="compositionally biased region" description="Basic and acidic residues" evidence="1">
    <location>
        <begin position="16"/>
        <end position="32"/>
    </location>
</feature>
<evidence type="ECO:0000256" key="1">
    <source>
        <dbReference type="SAM" id="MobiDB-lite"/>
    </source>
</evidence>